<comment type="caution">
    <text evidence="1">The sequence shown here is derived from an EMBL/GenBank/DDBJ whole genome shotgun (WGS) entry which is preliminary data.</text>
</comment>
<reference evidence="1 2" key="1">
    <citation type="submission" date="2020-10" db="EMBL/GenBank/DDBJ databases">
        <authorList>
            <person name="Peeters C."/>
        </authorList>
    </citation>
    <scope>NUCLEOTIDE SEQUENCE [LARGE SCALE GENOMIC DNA]</scope>
    <source>
        <strain evidence="1 2">LMG 28140</strain>
    </source>
</reference>
<evidence type="ECO:0000313" key="1">
    <source>
        <dbReference type="EMBL" id="CAD6556686.1"/>
    </source>
</evidence>
<protein>
    <submittedName>
        <fullName evidence="1">Isoaspartyl peptidase</fullName>
        <ecNumber evidence="1">3.4.19.5</ecNumber>
    </submittedName>
</protein>
<dbReference type="Pfam" id="PF01112">
    <property type="entry name" value="Asparaginase_2"/>
    <property type="match status" value="1"/>
</dbReference>
<gene>
    <name evidence="1" type="primary">iaaA</name>
    <name evidence="1" type="ORF">LMG28140_05954</name>
</gene>
<dbReference type="EMBL" id="CAJHCP010000016">
    <property type="protein sequence ID" value="CAD6556686.1"/>
    <property type="molecule type" value="Genomic_DNA"/>
</dbReference>
<evidence type="ECO:0000313" key="2">
    <source>
        <dbReference type="Proteomes" id="UP000598032"/>
    </source>
</evidence>
<dbReference type="RefSeq" id="WP_201645848.1">
    <property type="nucleotide sequence ID" value="NZ_CAJHCP010000016.1"/>
</dbReference>
<keyword evidence="1" id="KW-0378">Hydrolase</keyword>
<dbReference type="Gene3D" id="3.60.20.30">
    <property type="entry name" value="(Glycosyl)asparaginase"/>
    <property type="match status" value="1"/>
</dbReference>
<dbReference type="SUPFAM" id="SSF56235">
    <property type="entry name" value="N-terminal nucleophile aminohydrolases (Ntn hydrolases)"/>
    <property type="match status" value="1"/>
</dbReference>
<dbReference type="GO" id="GO:0008798">
    <property type="term" value="F:beta-aspartyl-peptidase activity"/>
    <property type="evidence" value="ECO:0007669"/>
    <property type="project" value="UniProtKB-EC"/>
</dbReference>
<dbReference type="EC" id="3.4.19.5" evidence="1"/>
<organism evidence="1 2">
    <name type="scientific">Paraburkholderia metrosideri</name>
    <dbReference type="NCBI Taxonomy" id="580937"/>
    <lineage>
        <taxon>Bacteria</taxon>
        <taxon>Pseudomonadati</taxon>
        <taxon>Pseudomonadota</taxon>
        <taxon>Betaproteobacteria</taxon>
        <taxon>Burkholderiales</taxon>
        <taxon>Burkholderiaceae</taxon>
        <taxon>Paraburkholderia</taxon>
    </lineage>
</organism>
<dbReference type="PANTHER" id="PTHR10188:SF6">
    <property type="entry name" value="N(4)-(BETA-N-ACETYLGLUCOSAMINYL)-L-ASPARAGINASE"/>
    <property type="match status" value="1"/>
</dbReference>
<dbReference type="InterPro" id="IPR029055">
    <property type="entry name" value="Ntn_hydrolases_N"/>
</dbReference>
<name>A0ABN7ICZ5_9BURK</name>
<proteinExistence type="predicted"/>
<accession>A0ABN7ICZ5</accession>
<keyword evidence="2" id="KW-1185">Reference proteome</keyword>
<dbReference type="InterPro" id="IPR000246">
    <property type="entry name" value="Peptidase_T2"/>
</dbReference>
<dbReference type="CDD" id="cd04701">
    <property type="entry name" value="Asparaginase_2"/>
    <property type="match status" value="1"/>
</dbReference>
<dbReference type="PANTHER" id="PTHR10188">
    <property type="entry name" value="L-ASPARAGINASE"/>
    <property type="match status" value="1"/>
</dbReference>
<sequence length="330" mass="34380">MNSNAVIAIHGGAGTILRSSMSASAEADYHAALQAVLSAAQRVLAEGGSALDAVSVAVRLLEDCPLFNAGHGAVYTAAGTHELDAAIMDGSTLDAGAVCCVTRVRNPILAARSVLEKSEHVLFTGEGAEAFAAAQGLEFVDPAYFDTEARHRQWMLARGQQRAMLDHDGATLASDASLKSAEPTPHEPIDPNRKFGTVGAVALDIHGHLAAATSTGGVTNKQVGRVGDTPLIGAGCYADDATCAVSTTGSGEMFMRMVAAYDVAAQMAYRQVSLQEAAHDVVMNRLPKINGRGGLIAVDAHGNVTLPFNTEGMYRGFARLSEAPETAIYR</sequence>
<dbReference type="Proteomes" id="UP000598032">
    <property type="component" value="Unassembled WGS sequence"/>
</dbReference>